<dbReference type="AlphaFoldDB" id="A0A4Y9YIP7"/>
<dbReference type="GO" id="GO:0071011">
    <property type="term" value="C:precatalytic spliceosome"/>
    <property type="evidence" value="ECO:0007669"/>
    <property type="project" value="TreeGrafter"/>
</dbReference>
<accession>A0A4Y9YIP7</accession>
<evidence type="ECO:0000313" key="9">
    <source>
        <dbReference type="EMBL" id="TFY61477.1"/>
    </source>
</evidence>
<dbReference type="PANTHER" id="PTHR13296:SF0">
    <property type="entry name" value="PRE-MRNA-SPLICING FACTOR SPF27"/>
    <property type="match status" value="1"/>
</dbReference>
<comment type="subcellular location">
    <subcellularLocation>
        <location evidence="1">Nucleus</location>
    </subcellularLocation>
</comment>
<keyword evidence="5" id="KW-0508">mRNA splicing</keyword>
<name>A0A4Y9YIP7_9APHY</name>
<dbReference type="PANTHER" id="PTHR13296">
    <property type="entry name" value="BCAS2 PROTEIN"/>
    <property type="match status" value="1"/>
</dbReference>
<reference evidence="9 10" key="1">
    <citation type="submission" date="2019-01" db="EMBL/GenBank/DDBJ databases">
        <title>Genome sequencing of the rare red list fungi Fomitopsis rosea.</title>
        <authorList>
            <person name="Buettner E."/>
            <person name="Kellner H."/>
        </authorList>
    </citation>
    <scope>NUCLEOTIDE SEQUENCE [LARGE SCALE GENOMIC DNA]</scope>
    <source>
        <strain evidence="9 10">DSM 105464</strain>
    </source>
</reference>
<dbReference type="InterPro" id="IPR008409">
    <property type="entry name" value="SPF27"/>
</dbReference>
<feature type="region of interest" description="Disordered" evidence="8">
    <location>
        <begin position="75"/>
        <end position="98"/>
    </location>
</feature>
<dbReference type="STRING" id="34475.A0A4Y9YIP7"/>
<protein>
    <recommendedName>
        <fullName evidence="11">Pre-mRNA-splicing factor SPF27</fullName>
    </recommendedName>
</protein>
<evidence type="ECO:0000256" key="5">
    <source>
        <dbReference type="ARBA" id="ARBA00023187"/>
    </source>
</evidence>
<evidence type="ECO:0000256" key="6">
    <source>
        <dbReference type="ARBA" id="ARBA00023242"/>
    </source>
</evidence>
<dbReference type="GO" id="GO:0008380">
    <property type="term" value="P:RNA splicing"/>
    <property type="evidence" value="ECO:0007669"/>
    <property type="project" value="UniProtKB-KW"/>
</dbReference>
<evidence type="ECO:0000256" key="7">
    <source>
        <dbReference type="SAM" id="Coils"/>
    </source>
</evidence>
<feature type="coiled-coil region" evidence="7">
    <location>
        <begin position="158"/>
        <end position="227"/>
    </location>
</feature>
<gene>
    <name evidence="9" type="ORF">EVJ58_g4496</name>
</gene>
<sequence length="232" mass="26671">MAIDEASNSMIFDSLPYYDNDLEQFPVLKEKVEKELAREAKPSQTLHPRVPPPPELFTSHPLLEAELARIESHQPLPPLDTTRHQLPGPQNPENEEEWRSALNNARAQLEHQRLRWVLPVFDVLFPVQPEPRHANLALLQQYGPNSWRIHNYLTDSTVNNIEKSLEELKNLTTEVNRERKNAQTRIGTQLTSLETRWTELISNILQIEMANVALEAEIDRLNKSEAELSAGL</sequence>
<feature type="region of interest" description="Disordered" evidence="8">
    <location>
        <begin position="38"/>
        <end position="58"/>
    </location>
</feature>
<evidence type="ECO:0000256" key="4">
    <source>
        <dbReference type="ARBA" id="ARBA00022728"/>
    </source>
</evidence>
<keyword evidence="7" id="KW-0175">Coiled coil</keyword>
<evidence type="ECO:0000256" key="3">
    <source>
        <dbReference type="ARBA" id="ARBA00022664"/>
    </source>
</evidence>
<organism evidence="9 10">
    <name type="scientific">Rhodofomes roseus</name>
    <dbReference type="NCBI Taxonomy" id="34475"/>
    <lineage>
        <taxon>Eukaryota</taxon>
        <taxon>Fungi</taxon>
        <taxon>Dikarya</taxon>
        <taxon>Basidiomycota</taxon>
        <taxon>Agaricomycotina</taxon>
        <taxon>Agaricomycetes</taxon>
        <taxon>Polyporales</taxon>
        <taxon>Rhodofomes</taxon>
    </lineage>
</organism>
<dbReference type="EMBL" id="SEKV01000206">
    <property type="protein sequence ID" value="TFY61477.1"/>
    <property type="molecule type" value="Genomic_DNA"/>
</dbReference>
<comment type="caution">
    <text evidence="9">The sequence shown here is derived from an EMBL/GenBank/DDBJ whole genome shotgun (WGS) entry which is preliminary data.</text>
</comment>
<dbReference type="GO" id="GO:0071013">
    <property type="term" value="C:catalytic step 2 spliceosome"/>
    <property type="evidence" value="ECO:0007669"/>
    <property type="project" value="TreeGrafter"/>
</dbReference>
<keyword evidence="4" id="KW-0747">Spliceosome</keyword>
<evidence type="ECO:0000256" key="8">
    <source>
        <dbReference type="SAM" id="MobiDB-lite"/>
    </source>
</evidence>
<evidence type="ECO:0000256" key="2">
    <source>
        <dbReference type="ARBA" id="ARBA00010788"/>
    </source>
</evidence>
<dbReference type="GO" id="GO:0006397">
    <property type="term" value="P:mRNA processing"/>
    <property type="evidence" value="ECO:0007669"/>
    <property type="project" value="UniProtKB-KW"/>
</dbReference>
<dbReference type="Pfam" id="PF05700">
    <property type="entry name" value="BCAS2"/>
    <property type="match status" value="2"/>
</dbReference>
<keyword evidence="6" id="KW-0539">Nucleus</keyword>
<dbReference type="Proteomes" id="UP000298390">
    <property type="component" value="Unassembled WGS sequence"/>
</dbReference>
<comment type="similarity">
    <text evidence="2">Belongs to the SPF27 family.</text>
</comment>
<keyword evidence="3" id="KW-0507">mRNA processing</keyword>
<proteinExistence type="inferred from homology"/>
<evidence type="ECO:0000256" key="1">
    <source>
        <dbReference type="ARBA" id="ARBA00004123"/>
    </source>
</evidence>
<evidence type="ECO:0000313" key="10">
    <source>
        <dbReference type="Proteomes" id="UP000298390"/>
    </source>
</evidence>
<evidence type="ECO:0008006" key="11">
    <source>
        <dbReference type="Google" id="ProtNLM"/>
    </source>
</evidence>
<dbReference type="GO" id="GO:0000974">
    <property type="term" value="C:Prp19 complex"/>
    <property type="evidence" value="ECO:0007669"/>
    <property type="project" value="TreeGrafter"/>
</dbReference>